<dbReference type="Pfam" id="PF05056">
    <property type="entry name" value="DUF674"/>
    <property type="match status" value="1"/>
</dbReference>
<dbReference type="AlphaFoldDB" id="W9SDX9"/>
<evidence type="ECO:0000313" key="1">
    <source>
        <dbReference type="EMBL" id="EXC01511.1"/>
    </source>
</evidence>
<protein>
    <submittedName>
        <fullName evidence="1">Uncharacterized protein</fullName>
    </submittedName>
</protein>
<proteinExistence type="predicted"/>
<gene>
    <name evidence="1" type="ORF">L484_022089</name>
</gene>
<organism evidence="1 2">
    <name type="scientific">Morus notabilis</name>
    <dbReference type="NCBI Taxonomy" id="981085"/>
    <lineage>
        <taxon>Eukaryota</taxon>
        <taxon>Viridiplantae</taxon>
        <taxon>Streptophyta</taxon>
        <taxon>Embryophyta</taxon>
        <taxon>Tracheophyta</taxon>
        <taxon>Spermatophyta</taxon>
        <taxon>Magnoliopsida</taxon>
        <taxon>eudicotyledons</taxon>
        <taxon>Gunneridae</taxon>
        <taxon>Pentapetalae</taxon>
        <taxon>rosids</taxon>
        <taxon>fabids</taxon>
        <taxon>Rosales</taxon>
        <taxon>Moraceae</taxon>
        <taxon>Moreae</taxon>
        <taxon>Morus</taxon>
    </lineage>
</organism>
<keyword evidence="2" id="KW-1185">Reference proteome</keyword>
<accession>W9SDX9</accession>
<dbReference type="Proteomes" id="UP000030645">
    <property type="component" value="Unassembled WGS sequence"/>
</dbReference>
<dbReference type="InterPro" id="IPR007750">
    <property type="entry name" value="DUF674"/>
</dbReference>
<sequence length="73" mass="8306">MSPFLARNQSLANRIGCIFNLYCSVENIDEEHFHSEPCKALLLSPSNGAEIFFKALKLKIYDCVSTKCFRCND</sequence>
<name>W9SDX9_9ROSA</name>
<evidence type="ECO:0000313" key="2">
    <source>
        <dbReference type="Proteomes" id="UP000030645"/>
    </source>
</evidence>
<dbReference type="EMBL" id="KE345330">
    <property type="protein sequence ID" value="EXC01511.1"/>
    <property type="molecule type" value="Genomic_DNA"/>
</dbReference>
<reference evidence="2" key="1">
    <citation type="submission" date="2013-01" db="EMBL/GenBank/DDBJ databases">
        <title>Draft Genome Sequence of a Mulberry Tree, Morus notabilis C.K. Schneid.</title>
        <authorList>
            <person name="He N."/>
            <person name="Zhao S."/>
        </authorList>
    </citation>
    <scope>NUCLEOTIDE SEQUENCE</scope>
</reference>